<keyword evidence="8" id="KW-0238">DNA-binding</keyword>
<keyword evidence="7 14" id="KW-0067">ATP-binding</keyword>
<evidence type="ECO:0000256" key="10">
    <source>
        <dbReference type="ARBA" id="ARBA00023235"/>
    </source>
</evidence>
<keyword evidence="9" id="KW-0234">DNA repair</keyword>
<dbReference type="PROSITE" id="PS51217">
    <property type="entry name" value="UVRD_HELICASE_CTER"/>
    <property type="match status" value="1"/>
</dbReference>
<feature type="domain" description="UvrD-like helicase C-terminal" evidence="16">
    <location>
        <begin position="467"/>
        <end position="765"/>
    </location>
</feature>
<dbReference type="SUPFAM" id="SSF52980">
    <property type="entry name" value="Restriction endonuclease-like"/>
    <property type="match status" value="1"/>
</dbReference>
<keyword evidence="2 14" id="KW-0547">Nucleotide-binding</keyword>
<keyword evidence="1" id="KW-0540">Nuclease</keyword>
<evidence type="ECO:0000256" key="2">
    <source>
        <dbReference type="ARBA" id="ARBA00022741"/>
    </source>
</evidence>
<feature type="domain" description="UvrD-like helicase ATP-binding" evidence="15">
    <location>
        <begin position="1"/>
        <end position="466"/>
    </location>
</feature>
<comment type="caution">
    <text evidence="17">The sequence shown here is derived from an EMBL/GenBank/DDBJ whole genome shotgun (WGS) entry which is preliminary data.</text>
</comment>
<evidence type="ECO:0000256" key="6">
    <source>
        <dbReference type="ARBA" id="ARBA00022839"/>
    </source>
</evidence>
<evidence type="ECO:0000256" key="13">
    <source>
        <dbReference type="ARBA" id="ARBA00048988"/>
    </source>
</evidence>
<dbReference type="PANTHER" id="PTHR11070:SF48">
    <property type="entry name" value="ATP-DEPENDENT HELICASE_NUCLEASE SUBUNIT A"/>
    <property type="match status" value="1"/>
</dbReference>
<keyword evidence="6" id="KW-0269">Exonuclease</keyword>
<feature type="binding site" evidence="14">
    <location>
        <begin position="22"/>
        <end position="29"/>
    </location>
    <ligand>
        <name>ATP</name>
        <dbReference type="ChEBI" id="CHEBI:30616"/>
    </ligand>
</feature>
<keyword evidence="4 14" id="KW-0378">Hydrolase</keyword>
<evidence type="ECO:0000313" key="18">
    <source>
        <dbReference type="Proteomes" id="UP001631949"/>
    </source>
</evidence>
<comment type="catalytic activity">
    <reaction evidence="13">
        <text>ATP + H2O = ADP + phosphate + H(+)</text>
        <dbReference type="Rhea" id="RHEA:13065"/>
        <dbReference type="ChEBI" id="CHEBI:15377"/>
        <dbReference type="ChEBI" id="CHEBI:15378"/>
        <dbReference type="ChEBI" id="CHEBI:30616"/>
        <dbReference type="ChEBI" id="CHEBI:43474"/>
        <dbReference type="ChEBI" id="CHEBI:456216"/>
        <dbReference type="EC" id="5.6.2.4"/>
    </reaction>
</comment>
<dbReference type="EMBL" id="JBJUVG010000002">
    <property type="protein sequence ID" value="MFM9413066.1"/>
    <property type="molecule type" value="Genomic_DNA"/>
</dbReference>
<dbReference type="PANTHER" id="PTHR11070">
    <property type="entry name" value="UVRD / RECB / PCRA DNA HELICASE FAMILY MEMBER"/>
    <property type="match status" value="1"/>
</dbReference>
<dbReference type="EC" id="5.6.2.4" evidence="12"/>
<evidence type="ECO:0000259" key="16">
    <source>
        <dbReference type="PROSITE" id="PS51217"/>
    </source>
</evidence>
<dbReference type="Gene3D" id="1.10.486.10">
    <property type="entry name" value="PCRA, domain 4"/>
    <property type="match status" value="1"/>
</dbReference>
<evidence type="ECO:0000256" key="11">
    <source>
        <dbReference type="ARBA" id="ARBA00034617"/>
    </source>
</evidence>
<proteinExistence type="predicted"/>
<reference evidence="17 18" key="1">
    <citation type="journal article" date="2016" name="Int. J. Syst. Evol. Microbiol.">
        <title>Peptococcus simiae sp. nov., isolated from rhesus macaque faeces and emended description of the genus Peptococcus.</title>
        <authorList>
            <person name="Shkoporov A.N."/>
            <person name="Efimov B.A."/>
            <person name="Kondova I."/>
            <person name="Ouwerling B."/>
            <person name="Chaplin A.V."/>
            <person name="Shcherbakova V.A."/>
            <person name="Langermans J.A.M."/>
        </authorList>
    </citation>
    <scope>NUCLEOTIDE SEQUENCE [LARGE SCALE GENOMIC DNA]</scope>
    <source>
        <strain evidence="17 18">M108</strain>
    </source>
</reference>
<keyword evidence="5 14" id="KW-0347">Helicase</keyword>
<evidence type="ECO:0000256" key="12">
    <source>
        <dbReference type="ARBA" id="ARBA00034808"/>
    </source>
</evidence>
<dbReference type="Pfam" id="PF12705">
    <property type="entry name" value="PDDEXK_1"/>
    <property type="match status" value="1"/>
</dbReference>
<evidence type="ECO:0000256" key="4">
    <source>
        <dbReference type="ARBA" id="ARBA00022801"/>
    </source>
</evidence>
<evidence type="ECO:0000259" key="15">
    <source>
        <dbReference type="PROSITE" id="PS51198"/>
    </source>
</evidence>
<comment type="catalytic activity">
    <reaction evidence="11">
        <text>Couples ATP hydrolysis with the unwinding of duplex DNA by translocating in the 3'-5' direction.</text>
        <dbReference type="EC" id="5.6.2.4"/>
    </reaction>
</comment>
<evidence type="ECO:0000256" key="5">
    <source>
        <dbReference type="ARBA" id="ARBA00022806"/>
    </source>
</evidence>
<dbReference type="Proteomes" id="UP001631949">
    <property type="component" value="Unassembled WGS sequence"/>
</dbReference>
<keyword evidence="18" id="KW-1185">Reference proteome</keyword>
<keyword evidence="3" id="KW-0227">DNA damage</keyword>
<evidence type="ECO:0000256" key="8">
    <source>
        <dbReference type="ARBA" id="ARBA00023125"/>
    </source>
</evidence>
<dbReference type="Pfam" id="PF00580">
    <property type="entry name" value="UvrD-helicase"/>
    <property type="match status" value="1"/>
</dbReference>
<keyword evidence="10" id="KW-0413">Isomerase</keyword>
<dbReference type="RefSeq" id="WP_408976685.1">
    <property type="nucleotide sequence ID" value="NZ_JBJUVG010000002.1"/>
</dbReference>
<sequence length="1141" mass="129037">MKRTPAQEQAVTLRGQDILVSAAAGSGKTRVLIDRIVQMVAEEGLPLEKMLVVTFTRAAAGELKDRLALGLEEALKRAKAAADQDQVSFLHKQLSYLPQANVSTLHAFCAKMLRSHFKAAGLEPNFRILQSAPASKLLNDALTTVFDQAYEDGETVFADLVWAYGGANDDQPLRRMVEKLLQEARTRPQPSEWLAACGQGPTDDLPEALSRAFLDLVHMTAQQMTEALEAMARLLQDPMAEPLAPYLETLADDHVLVEAVDQAAMEALEDAFNRLAPLKVGRLKSVRLKKDTDEGVRDLQEAFKDLRDSGIKSPLKSLLDLLPPGGMPQVLADRQATLPRLQALGQLTKSVLDQYNALKTDKNSLDFNDLESHFLRLLEDETSLAAIRQEASYIFFDEYQDANRIQEAIIMRLAQPDRLFFVGDVKQAIYRFRQSDPGLFLRRYEAYDQSQGRETLIHLSENFRSQPRILRACNRIFMPLMTKRLGEVDYSAPGQALVPGQAGQPEDKPVELVYLNLDEAYDGESKYYKEGRWMAEKIKALVREEGKRYRDMAILMRTPRTHLADYERAFIDAEVPYYSDNSLVGFENMEVRLFLNMLEVINNDSYDGPLLAVLTSPFAGLTDEDLARIRLAEPKGRFSAAARAMAATGEGPIADRLRDFYDRLDRYRLRLKMVTIDHFALELLQGSGYGDFLKAMHQGEDRYANVAALIDLMVEYVRFSHSGLDGFLRHIEDIKKAPGDSLQPAVTLTEQDDCVRLMSIHKSKGLGFDTVFLADLYHTFNLRDTTDPLLVHQRLGCALNVVNLEAYTVRPSFEKKIIGQVIRQESVSEEVRLLYVAATRAINRLILLGREPKKEEGLLPRGALTFKLWTGRSFGDWLALLARAGELEGEDLVIRHLTLEEGEEGDKSPLALADLPVHAAFLEDLKRTLSQPYPYLRDSQEPYKKTVSQLAEENRLTDGVAKAWPSYFGPVGPTNDWRRPHFLDEAYHFTAQEQGTLLHRAVQLLPNRVYTPATLQIALEGLVARQLMTKEEAGALDPDLLIRFYASDTADRLRRYADTVEQEVSFTMFYQDHLIDGQIDLFYRDEAGYHIIDFKSDRAIQPERYQLQLDLYARALWEARGIPVVSKSLYWLRHGVESVLD</sequence>
<dbReference type="Pfam" id="PF13361">
    <property type="entry name" value="UvrD_C"/>
    <property type="match status" value="2"/>
</dbReference>
<dbReference type="Gene3D" id="3.90.320.10">
    <property type="match status" value="1"/>
</dbReference>
<dbReference type="Gene3D" id="3.40.50.300">
    <property type="entry name" value="P-loop containing nucleotide triphosphate hydrolases"/>
    <property type="match status" value="4"/>
</dbReference>
<accession>A0ABW9GYS5</accession>
<organism evidence="17 18">
    <name type="scientific">Peptococcus simiae</name>
    <dbReference type="NCBI Taxonomy" id="1643805"/>
    <lineage>
        <taxon>Bacteria</taxon>
        <taxon>Bacillati</taxon>
        <taxon>Bacillota</taxon>
        <taxon>Clostridia</taxon>
        <taxon>Eubacteriales</taxon>
        <taxon>Peptococcaceae</taxon>
        <taxon>Peptococcus</taxon>
    </lineage>
</organism>
<dbReference type="InterPro" id="IPR011604">
    <property type="entry name" value="PDDEXK-like_dom_sf"/>
</dbReference>
<name>A0ABW9GYS5_9FIRM</name>
<evidence type="ECO:0000256" key="1">
    <source>
        <dbReference type="ARBA" id="ARBA00022722"/>
    </source>
</evidence>
<evidence type="ECO:0000256" key="3">
    <source>
        <dbReference type="ARBA" id="ARBA00022763"/>
    </source>
</evidence>
<gene>
    <name evidence="17" type="ORF">ACKQTC_01575</name>
</gene>
<evidence type="ECO:0000256" key="9">
    <source>
        <dbReference type="ARBA" id="ARBA00023204"/>
    </source>
</evidence>
<dbReference type="InterPro" id="IPR011335">
    <property type="entry name" value="Restrct_endonuc-II-like"/>
</dbReference>
<dbReference type="PROSITE" id="PS51198">
    <property type="entry name" value="UVRD_HELICASE_ATP_BIND"/>
    <property type="match status" value="1"/>
</dbReference>
<protein>
    <recommendedName>
        <fullName evidence="12">DNA 3'-5' helicase</fullName>
        <ecNumber evidence="12">5.6.2.4</ecNumber>
    </recommendedName>
</protein>
<dbReference type="InterPro" id="IPR014017">
    <property type="entry name" value="DNA_helicase_UvrD-like_C"/>
</dbReference>
<dbReference type="InterPro" id="IPR038726">
    <property type="entry name" value="PDDEXK_AddAB-type"/>
</dbReference>
<evidence type="ECO:0000313" key="17">
    <source>
        <dbReference type="EMBL" id="MFM9413066.1"/>
    </source>
</evidence>
<dbReference type="SUPFAM" id="SSF52540">
    <property type="entry name" value="P-loop containing nucleoside triphosphate hydrolases"/>
    <property type="match status" value="1"/>
</dbReference>
<dbReference type="InterPro" id="IPR000212">
    <property type="entry name" value="DNA_helicase_UvrD/REP"/>
</dbReference>
<dbReference type="InterPro" id="IPR014016">
    <property type="entry name" value="UvrD-like_ATP-bd"/>
</dbReference>
<evidence type="ECO:0000256" key="14">
    <source>
        <dbReference type="PROSITE-ProRule" id="PRU00560"/>
    </source>
</evidence>
<evidence type="ECO:0000256" key="7">
    <source>
        <dbReference type="ARBA" id="ARBA00022840"/>
    </source>
</evidence>
<dbReference type="InterPro" id="IPR027417">
    <property type="entry name" value="P-loop_NTPase"/>
</dbReference>